<gene>
    <name evidence="4" type="ORF">QMA06_08335</name>
</gene>
<keyword evidence="5" id="KW-1185">Reference proteome</keyword>
<dbReference type="NCBIfam" id="TIGR04183">
    <property type="entry name" value="Por_Secre_tail"/>
    <property type="match status" value="1"/>
</dbReference>
<evidence type="ECO:0000313" key="4">
    <source>
        <dbReference type="EMBL" id="MDN3492727.1"/>
    </source>
</evidence>
<dbReference type="EMBL" id="JASDDK010000002">
    <property type="protein sequence ID" value="MDN3492727.1"/>
    <property type="molecule type" value="Genomic_DNA"/>
</dbReference>
<feature type="domain" description="Secretion system C-terminal sorting" evidence="3">
    <location>
        <begin position="166"/>
        <end position="228"/>
    </location>
</feature>
<evidence type="ECO:0000256" key="1">
    <source>
        <dbReference type="ARBA" id="ARBA00022729"/>
    </source>
</evidence>
<evidence type="ECO:0000313" key="5">
    <source>
        <dbReference type="Proteomes" id="UP001231197"/>
    </source>
</evidence>
<feature type="signal peptide" evidence="2">
    <location>
        <begin position="1"/>
        <end position="19"/>
    </location>
</feature>
<evidence type="ECO:0000259" key="3">
    <source>
        <dbReference type="Pfam" id="PF18962"/>
    </source>
</evidence>
<comment type="caution">
    <text evidence="4">The sequence shown here is derived from an EMBL/GenBank/DDBJ whole genome shotgun (WGS) entry which is preliminary data.</text>
</comment>
<keyword evidence="1 2" id="KW-0732">Signal</keyword>
<evidence type="ECO:0000256" key="2">
    <source>
        <dbReference type="SAM" id="SignalP"/>
    </source>
</evidence>
<proteinExistence type="predicted"/>
<accession>A0ABT7ZUS6</accession>
<dbReference type="Proteomes" id="UP001231197">
    <property type="component" value="Unassembled WGS sequence"/>
</dbReference>
<protein>
    <submittedName>
        <fullName evidence="4">T9SS type A sorting domain-containing protein</fullName>
    </submittedName>
</protein>
<organism evidence="4 5">
    <name type="scientific">Winogradskyella bathintestinalis</name>
    <dbReference type="NCBI Taxonomy" id="3035208"/>
    <lineage>
        <taxon>Bacteria</taxon>
        <taxon>Pseudomonadati</taxon>
        <taxon>Bacteroidota</taxon>
        <taxon>Flavobacteriia</taxon>
        <taxon>Flavobacteriales</taxon>
        <taxon>Flavobacteriaceae</taxon>
        <taxon>Winogradskyella</taxon>
    </lineage>
</organism>
<dbReference type="Pfam" id="PF18962">
    <property type="entry name" value="Por_Secre_tail"/>
    <property type="match status" value="1"/>
</dbReference>
<dbReference type="RefSeq" id="WP_290206408.1">
    <property type="nucleotide sequence ID" value="NZ_JASDDK010000002.1"/>
</dbReference>
<name>A0ABT7ZUS6_9FLAO</name>
<sequence>MKKTFFLISLSLVSLSLISAQEVTISSGAKIQVNGTASLNVDGLTITPSSSYELTENTLTKSATAIVVGSNESMDRVYSFTNPVTNFQGSIVFNYDDADENGIADDDAVLELNQDGSWTNYPDTDGTDNMITSVIDNAINFSQVTASSASATLTVESISDTELFKVYPNPVVNEINIEHKNAVEVTITNQLGQQVLKTNQKTIDFSSFAKGLYILQITNTNKTNTNNFKIIKQ</sequence>
<dbReference type="InterPro" id="IPR026444">
    <property type="entry name" value="Secre_tail"/>
</dbReference>
<reference evidence="4 5" key="1">
    <citation type="journal article" date="2023" name="Int. J. Syst. Evol. Microbiol.">
        <title>Winogradskyella bathintestinalis sp. nov., isolated from the intestine of the deep-sea loosejaw dragonfish, Malacosteus niger.</title>
        <authorList>
            <person name="Uniacke-Lowe S."/>
            <person name="Johnson C.N."/>
            <person name="Stanton C."/>
            <person name="Hill C."/>
            <person name="Ross P."/>
        </authorList>
    </citation>
    <scope>NUCLEOTIDE SEQUENCE [LARGE SCALE GENOMIC DNA]</scope>
    <source>
        <strain evidence="4 5">APC 3343</strain>
    </source>
</reference>
<feature type="chain" id="PRO_5046548817" evidence="2">
    <location>
        <begin position="20"/>
        <end position="233"/>
    </location>
</feature>